<keyword evidence="1" id="KW-0812">Transmembrane</keyword>
<dbReference type="EMBL" id="KN817604">
    <property type="protein sequence ID" value="KJA17381.1"/>
    <property type="molecule type" value="Genomic_DNA"/>
</dbReference>
<evidence type="ECO:0000313" key="2">
    <source>
        <dbReference type="EMBL" id="KJA17381.1"/>
    </source>
</evidence>
<keyword evidence="3" id="KW-1185">Reference proteome</keyword>
<accession>A0A0D2NL88</accession>
<reference evidence="3" key="1">
    <citation type="submission" date="2014-04" db="EMBL/GenBank/DDBJ databases">
        <title>Evolutionary Origins and Diversification of the Mycorrhizal Mutualists.</title>
        <authorList>
            <consortium name="DOE Joint Genome Institute"/>
            <consortium name="Mycorrhizal Genomics Consortium"/>
            <person name="Kohler A."/>
            <person name="Kuo A."/>
            <person name="Nagy L.G."/>
            <person name="Floudas D."/>
            <person name="Copeland A."/>
            <person name="Barry K.W."/>
            <person name="Cichocki N."/>
            <person name="Veneault-Fourrey C."/>
            <person name="LaButti K."/>
            <person name="Lindquist E.A."/>
            <person name="Lipzen A."/>
            <person name="Lundell T."/>
            <person name="Morin E."/>
            <person name="Murat C."/>
            <person name="Riley R."/>
            <person name="Ohm R."/>
            <person name="Sun H."/>
            <person name="Tunlid A."/>
            <person name="Henrissat B."/>
            <person name="Grigoriev I.V."/>
            <person name="Hibbett D.S."/>
            <person name="Martin F."/>
        </authorList>
    </citation>
    <scope>NUCLEOTIDE SEQUENCE [LARGE SCALE GENOMIC DNA]</scope>
    <source>
        <strain evidence="3">FD-334 SS-4</strain>
    </source>
</reference>
<keyword evidence="1" id="KW-1133">Transmembrane helix</keyword>
<feature type="transmembrane region" description="Helical" evidence="1">
    <location>
        <begin position="30"/>
        <end position="51"/>
    </location>
</feature>
<protein>
    <submittedName>
        <fullName evidence="2">Uncharacterized protein</fullName>
    </submittedName>
</protein>
<proteinExistence type="predicted"/>
<dbReference type="Proteomes" id="UP000054270">
    <property type="component" value="Unassembled WGS sequence"/>
</dbReference>
<dbReference type="AlphaFoldDB" id="A0A0D2NL88"/>
<sequence>MLAYRTRSLPFGANIGFAADAGRCCLRHGLISYLTGVLFTSLWSLTISISIPFKFYARRSDFVPSAPNCRLRRYRAPTTRTPTLCPAVSVADGGSALRPRRSYRRRWTSRYKPRRWAHASCRTENLT</sequence>
<organism evidence="2 3">
    <name type="scientific">Hypholoma sublateritium (strain FD-334 SS-4)</name>
    <dbReference type="NCBI Taxonomy" id="945553"/>
    <lineage>
        <taxon>Eukaryota</taxon>
        <taxon>Fungi</taxon>
        <taxon>Dikarya</taxon>
        <taxon>Basidiomycota</taxon>
        <taxon>Agaricomycotina</taxon>
        <taxon>Agaricomycetes</taxon>
        <taxon>Agaricomycetidae</taxon>
        <taxon>Agaricales</taxon>
        <taxon>Agaricineae</taxon>
        <taxon>Strophariaceae</taxon>
        <taxon>Hypholoma</taxon>
    </lineage>
</organism>
<evidence type="ECO:0000256" key="1">
    <source>
        <dbReference type="SAM" id="Phobius"/>
    </source>
</evidence>
<keyword evidence="1" id="KW-0472">Membrane</keyword>
<gene>
    <name evidence="2" type="ORF">HYPSUDRAFT_1021249</name>
</gene>
<evidence type="ECO:0000313" key="3">
    <source>
        <dbReference type="Proteomes" id="UP000054270"/>
    </source>
</evidence>
<name>A0A0D2NL88_HYPSF</name>